<comment type="caution">
    <text evidence="2">The sequence shown here is derived from an EMBL/GenBank/DDBJ whole genome shotgun (WGS) entry which is preliminary data.</text>
</comment>
<evidence type="ECO:0000313" key="2">
    <source>
        <dbReference type="EMBL" id="GAA3595958.1"/>
    </source>
</evidence>
<sequence>MVRMSKSPTIAASTCLRYEVFRFDPMGTGMPIVAIASLLPFHPGHLGEFMPIPAPWKPLPDSSFQKTTQVRRLRPRRAAEDPPTGAVTGTTPVITGKVPADKGNCHRRTHVVTIPRNLAVRRGNRGRIEKAPEAHPKAFAMPSHLSGR</sequence>
<dbReference type="Proteomes" id="UP001501074">
    <property type="component" value="Unassembled WGS sequence"/>
</dbReference>
<protein>
    <submittedName>
        <fullName evidence="2">Uncharacterized protein</fullName>
    </submittedName>
</protein>
<feature type="compositionally biased region" description="Low complexity" evidence="1">
    <location>
        <begin position="82"/>
        <end position="96"/>
    </location>
</feature>
<proteinExistence type="predicted"/>
<evidence type="ECO:0000256" key="1">
    <source>
        <dbReference type="SAM" id="MobiDB-lite"/>
    </source>
</evidence>
<dbReference type="EMBL" id="BAAAZO010000001">
    <property type="protein sequence ID" value="GAA3595958.1"/>
    <property type="molecule type" value="Genomic_DNA"/>
</dbReference>
<organism evidence="2 3">
    <name type="scientific">Kineosporia mesophila</name>
    <dbReference type="NCBI Taxonomy" id="566012"/>
    <lineage>
        <taxon>Bacteria</taxon>
        <taxon>Bacillati</taxon>
        <taxon>Actinomycetota</taxon>
        <taxon>Actinomycetes</taxon>
        <taxon>Kineosporiales</taxon>
        <taxon>Kineosporiaceae</taxon>
        <taxon>Kineosporia</taxon>
    </lineage>
</organism>
<gene>
    <name evidence="2" type="ORF">GCM10022223_08930</name>
</gene>
<keyword evidence="3" id="KW-1185">Reference proteome</keyword>
<evidence type="ECO:0000313" key="3">
    <source>
        <dbReference type="Proteomes" id="UP001501074"/>
    </source>
</evidence>
<accession>A0ABP6Z6L2</accession>
<reference evidence="3" key="1">
    <citation type="journal article" date="2019" name="Int. J. Syst. Evol. Microbiol.">
        <title>The Global Catalogue of Microorganisms (GCM) 10K type strain sequencing project: providing services to taxonomists for standard genome sequencing and annotation.</title>
        <authorList>
            <consortium name="The Broad Institute Genomics Platform"/>
            <consortium name="The Broad Institute Genome Sequencing Center for Infectious Disease"/>
            <person name="Wu L."/>
            <person name="Ma J."/>
        </authorList>
    </citation>
    <scope>NUCLEOTIDE SEQUENCE [LARGE SCALE GENOMIC DNA]</scope>
    <source>
        <strain evidence="3">JCM 16902</strain>
    </source>
</reference>
<feature type="region of interest" description="Disordered" evidence="1">
    <location>
        <begin position="60"/>
        <end position="102"/>
    </location>
</feature>
<name>A0ABP6Z6L2_9ACTN</name>